<dbReference type="AlphaFoldDB" id="A0A7Z7INR0"/>
<evidence type="ECO:0000313" key="1">
    <source>
        <dbReference type="EMBL" id="SOJ57011.1"/>
    </source>
</evidence>
<protein>
    <submittedName>
        <fullName evidence="1">Uncharacterized protein</fullName>
    </submittedName>
</protein>
<comment type="caution">
    <text evidence="1">The sequence shown here is derived from an EMBL/GenBank/DDBJ whole genome shotgun (WGS) entry which is preliminary data.</text>
</comment>
<name>A0A7Z7INR0_9MYCO</name>
<keyword evidence="2" id="KW-1185">Reference proteome</keyword>
<accession>A0A7Z7INR0</accession>
<organism evidence="1 2">
    <name type="scientific">Mycobacterium simulans</name>
    <dbReference type="NCBI Taxonomy" id="627089"/>
    <lineage>
        <taxon>Bacteria</taxon>
        <taxon>Bacillati</taxon>
        <taxon>Actinomycetota</taxon>
        <taxon>Actinomycetes</taxon>
        <taxon>Mycobacteriales</taxon>
        <taxon>Mycobacteriaceae</taxon>
        <taxon>Mycobacterium</taxon>
    </lineage>
</organism>
<evidence type="ECO:0000313" key="2">
    <source>
        <dbReference type="Proteomes" id="UP000554965"/>
    </source>
</evidence>
<reference evidence="1 2" key="1">
    <citation type="submission" date="2017-10" db="EMBL/GenBank/DDBJ databases">
        <authorList>
            <consortium name="Urmite Genomes"/>
        </authorList>
    </citation>
    <scope>NUCLEOTIDE SEQUENCE [LARGE SCALE GENOMIC DNA]</scope>
    <source>
        <strain evidence="1 2">FB-527</strain>
    </source>
</reference>
<dbReference type="Proteomes" id="UP000554965">
    <property type="component" value="Unassembled WGS sequence"/>
</dbReference>
<proteinExistence type="predicted"/>
<dbReference type="RefSeq" id="WP_186244521.1">
    <property type="nucleotide sequence ID" value="NZ_OCTY01000002.1"/>
</dbReference>
<dbReference type="EMBL" id="OCTY01000002">
    <property type="protein sequence ID" value="SOJ57011.1"/>
    <property type="molecule type" value="Genomic_DNA"/>
</dbReference>
<gene>
    <name evidence="1" type="ORF">MSIMFB_04489</name>
</gene>
<sequence>MSAYVVEAEHINVLLWAAHEGFHRPLGNLSWIYDNPIRVKQLTHDNLDQVGQMLVDANTASFNYCHFNDAIHVPYTYRYTRPLHTSWSIVDVLNALHCYEYQSNEPKDWHTSQAHAFCRELQNMLIQALPGYDRGPWAITGISQPAAYRRRA</sequence>